<evidence type="ECO:0000313" key="2">
    <source>
        <dbReference type="EMBL" id="OAX81302.1"/>
    </source>
</evidence>
<name>A0A1B7NWZ5_9EURO</name>
<accession>A0A1B7NWZ5</accession>
<feature type="region of interest" description="Disordered" evidence="1">
    <location>
        <begin position="406"/>
        <end position="450"/>
    </location>
</feature>
<feature type="region of interest" description="Disordered" evidence="1">
    <location>
        <begin position="42"/>
        <end position="97"/>
    </location>
</feature>
<keyword evidence="3" id="KW-1185">Reference proteome</keyword>
<protein>
    <recommendedName>
        <fullName evidence="4">Mucin</fullName>
    </recommendedName>
</protein>
<feature type="compositionally biased region" description="Low complexity" evidence="1">
    <location>
        <begin position="257"/>
        <end position="297"/>
    </location>
</feature>
<evidence type="ECO:0000256" key="1">
    <source>
        <dbReference type="SAM" id="MobiDB-lite"/>
    </source>
</evidence>
<feature type="compositionally biased region" description="Low complexity" evidence="1">
    <location>
        <begin position="416"/>
        <end position="432"/>
    </location>
</feature>
<dbReference type="OrthoDB" id="5380370at2759"/>
<evidence type="ECO:0008006" key="4">
    <source>
        <dbReference type="Google" id="ProtNLM"/>
    </source>
</evidence>
<comment type="caution">
    <text evidence="2">The sequence shown here is derived from an EMBL/GenBank/DDBJ whole genome shotgun (WGS) entry which is preliminary data.</text>
</comment>
<evidence type="ECO:0000313" key="3">
    <source>
        <dbReference type="Proteomes" id="UP000091918"/>
    </source>
</evidence>
<feature type="region of interest" description="Disordered" evidence="1">
    <location>
        <begin position="229"/>
        <end position="327"/>
    </location>
</feature>
<dbReference type="Proteomes" id="UP000091918">
    <property type="component" value="Unassembled WGS sequence"/>
</dbReference>
<proteinExistence type="predicted"/>
<feature type="compositionally biased region" description="Polar residues" evidence="1">
    <location>
        <begin position="406"/>
        <end position="415"/>
    </location>
</feature>
<sequence length="541" mass="60979">MEYHLDDFYSLPPALRRKLFSNVERFRLEQLRLTQMVHNDGRNYRPHLAEDPPSSAVSNARPGILTPHTPRRPSERSLKTRPIPGKPGLKGQSRPFRRLRKPKSVQIAYLAAQADSVWFRSLPTKVQQQHFSREERTRLGGWRSSIIFDSADRALYKRGHQKTKSLESISSLLTSASFPDSDSMAPSARAIDSAIGLDNTLYDSFRWLDEEEEIDLRLDDYHSHIAETNKQISTDSSRSSRQRLHRRPTSLRRQPSFRRTLSFSSTTRGQHSTSSKIPSTSQSSTAPSSFTNTTTSTSHKRSFSRPKSSAPVLRHVPQGSLSSLDSPAQYYQDPEARLKLRVYLASPQKFDEAIEFGFPSLDNEDNIHPPRISLEPRTTLESTRTFLEDASPTGFPDIILEDGSITDISMGSPTFTSTNSQEPQSPTTSSTISPPPTKSQSRKFSVEKSTPPRFIQPIPLACVKHNTPGNREMTLKMTLTRPDLRTADSTGNLSPSLSDIGDSLRLAELPVVDENHAIWNSPPEDTGTMRKMWRKLWKRSG</sequence>
<gene>
    <name evidence="2" type="ORF">ACJ72_04356</name>
</gene>
<feature type="compositionally biased region" description="Basic residues" evidence="1">
    <location>
        <begin position="240"/>
        <end position="250"/>
    </location>
</feature>
<reference evidence="2 3" key="1">
    <citation type="submission" date="2015-07" db="EMBL/GenBank/DDBJ databases">
        <title>Emmonsia species relationships and genome sequence.</title>
        <authorList>
            <person name="Cuomo C.A."/>
            <person name="Schwartz I.S."/>
            <person name="Kenyon C."/>
            <person name="de Hoog G.S."/>
            <person name="Govender N.P."/>
            <person name="Botha A."/>
            <person name="Moreno L."/>
            <person name="de Vries M."/>
            <person name="Munoz J.F."/>
            <person name="Stielow J.B."/>
        </authorList>
    </citation>
    <scope>NUCLEOTIDE SEQUENCE [LARGE SCALE GENOMIC DNA]</scope>
    <source>
        <strain evidence="2 3">CBS 136260</strain>
    </source>
</reference>
<dbReference type="EMBL" id="LGUA01000502">
    <property type="protein sequence ID" value="OAX81302.1"/>
    <property type="molecule type" value="Genomic_DNA"/>
</dbReference>
<organism evidence="2 3">
    <name type="scientific">Emergomyces africanus</name>
    <dbReference type="NCBI Taxonomy" id="1955775"/>
    <lineage>
        <taxon>Eukaryota</taxon>
        <taxon>Fungi</taxon>
        <taxon>Dikarya</taxon>
        <taxon>Ascomycota</taxon>
        <taxon>Pezizomycotina</taxon>
        <taxon>Eurotiomycetes</taxon>
        <taxon>Eurotiomycetidae</taxon>
        <taxon>Onygenales</taxon>
        <taxon>Ajellomycetaceae</taxon>
        <taxon>Emergomyces</taxon>
    </lineage>
</organism>
<dbReference type="AlphaFoldDB" id="A0A1B7NWZ5"/>